<dbReference type="EMBL" id="REGN01004349">
    <property type="protein sequence ID" value="RNA17901.1"/>
    <property type="molecule type" value="Genomic_DNA"/>
</dbReference>
<evidence type="ECO:0000313" key="2">
    <source>
        <dbReference type="Proteomes" id="UP000276133"/>
    </source>
</evidence>
<dbReference type="Proteomes" id="UP000276133">
    <property type="component" value="Unassembled WGS sequence"/>
</dbReference>
<proteinExistence type="predicted"/>
<organism evidence="1 2">
    <name type="scientific">Brachionus plicatilis</name>
    <name type="common">Marine rotifer</name>
    <name type="synonym">Brachionus muelleri</name>
    <dbReference type="NCBI Taxonomy" id="10195"/>
    <lineage>
        <taxon>Eukaryota</taxon>
        <taxon>Metazoa</taxon>
        <taxon>Spiralia</taxon>
        <taxon>Gnathifera</taxon>
        <taxon>Rotifera</taxon>
        <taxon>Eurotatoria</taxon>
        <taxon>Monogononta</taxon>
        <taxon>Pseudotrocha</taxon>
        <taxon>Ploima</taxon>
        <taxon>Brachionidae</taxon>
        <taxon>Brachionus</taxon>
    </lineage>
</organism>
<accession>A0A3M7R3F2</accession>
<dbReference type="AlphaFoldDB" id="A0A3M7R3F2"/>
<protein>
    <submittedName>
        <fullName evidence="1">Uncharacterized protein</fullName>
    </submittedName>
</protein>
<name>A0A3M7R3F2_BRAPC</name>
<reference evidence="1 2" key="1">
    <citation type="journal article" date="2018" name="Sci. Rep.">
        <title>Genomic signatures of local adaptation to the degree of environmental predictability in rotifers.</title>
        <authorList>
            <person name="Franch-Gras L."/>
            <person name="Hahn C."/>
            <person name="Garcia-Roger E.M."/>
            <person name="Carmona M.J."/>
            <person name="Serra M."/>
            <person name="Gomez A."/>
        </authorList>
    </citation>
    <scope>NUCLEOTIDE SEQUENCE [LARGE SCALE GENOMIC DNA]</scope>
    <source>
        <strain evidence="1">HYR1</strain>
    </source>
</reference>
<sequence length="126" mass="13900">MCIPCFDTDCDGDPDCLCLPLMCIMGYCCCKDCGRNQQPHNQSVSNKNKMASYIVPGPGYAYPGGPTPYPGQPGGYYPSQFVPQPGFQQPCYPNPPGYAHPFPPQAYPMNMSLLNECLHLRQLIDD</sequence>
<evidence type="ECO:0000313" key="1">
    <source>
        <dbReference type="EMBL" id="RNA17901.1"/>
    </source>
</evidence>
<keyword evidence="2" id="KW-1185">Reference proteome</keyword>
<gene>
    <name evidence="1" type="ORF">BpHYR1_013946</name>
</gene>
<comment type="caution">
    <text evidence="1">The sequence shown here is derived from an EMBL/GenBank/DDBJ whole genome shotgun (WGS) entry which is preliminary data.</text>
</comment>